<dbReference type="Gene3D" id="1.20.58.60">
    <property type="match status" value="2"/>
</dbReference>
<dbReference type="Proteomes" id="UP000007151">
    <property type="component" value="Unassembled WGS sequence"/>
</dbReference>
<organism evidence="2 3">
    <name type="scientific">Danaus plexippus plexippus</name>
    <dbReference type="NCBI Taxonomy" id="278856"/>
    <lineage>
        <taxon>Eukaryota</taxon>
        <taxon>Metazoa</taxon>
        <taxon>Ecdysozoa</taxon>
        <taxon>Arthropoda</taxon>
        <taxon>Hexapoda</taxon>
        <taxon>Insecta</taxon>
        <taxon>Pterygota</taxon>
        <taxon>Neoptera</taxon>
        <taxon>Endopterygota</taxon>
        <taxon>Lepidoptera</taxon>
        <taxon>Glossata</taxon>
        <taxon>Ditrysia</taxon>
        <taxon>Papilionoidea</taxon>
        <taxon>Nymphalidae</taxon>
        <taxon>Danainae</taxon>
        <taxon>Danaini</taxon>
        <taxon>Danaina</taxon>
        <taxon>Danaus</taxon>
        <taxon>Danaus</taxon>
    </lineage>
</organism>
<dbReference type="CDD" id="cd00176">
    <property type="entry name" value="SPEC"/>
    <property type="match status" value="1"/>
</dbReference>
<name>A0A212EQW8_DANPL</name>
<feature type="region of interest" description="Disordered" evidence="1">
    <location>
        <begin position="280"/>
        <end position="318"/>
    </location>
</feature>
<feature type="region of interest" description="Disordered" evidence="1">
    <location>
        <begin position="53"/>
        <end position="75"/>
    </location>
</feature>
<keyword evidence="3" id="KW-1185">Reference proteome</keyword>
<dbReference type="KEGG" id="dpl:KGM_215171"/>
<protein>
    <submittedName>
        <fullName evidence="2">Dystrophin isoforms A/C/F/G/H like protein</fullName>
    </submittedName>
</protein>
<proteinExistence type="predicted"/>
<dbReference type="InterPro" id="IPR018159">
    <property type="entry name" value="Spectrin/alpha-actinin"/>
</dbReference>
<dbReference type="eggNOG" id="ENOG502QVQR">
    <property type="taxonomic scope" value="Eukaryota"/>
</dbReference>
<feature type="compositionally biased region" description="Basic and acidic residues" evidence="1">
    <location>
        <begin position="300"/>
        <end position="318"/>
    </location>
</feature>
<dbReference type="PANTHER" id="PTHR11915">
    <property type="entry name" value="SPECTRIN/FILAMIN RELATED CYTOSKELETAL PROTEIN"/>
    <property type="match status" value="1"/>
</dbReference>
<evidence type="ECO:0000313" key="2">
    <source>
        <dbReference type="EMBL" id="OWR43896.1"/>
    </source>
</evidence>
<evidence type="ECO:0000313" key="3">
    <source>
        <dbReference type="Proteomes" id="UP000007151"/>
    </source>
</evidence>
<reference evidence="2 3" key="1">
    <citation type="journal article" date="2011" name="Cell">
        <title>The monarch butterfly genome yields insights into long-distance migration.</title>
        <authorList>
            <person name="Zhan S."/>
            <person name="Merlin C."/>
            <person name="Boore J.L."/>
            <person name="Reppert S.M."/>
        </authorList>
    </citation>
    <scope>NUCLEOTIDE SEQUENCE [LARGE SCALE GENOMIC DNA]</scope>
    <source>
        <strain evidence="2">F-2</strain>
    </source>
</reference>
<dbReference type="STRING" id="278856.A0A212EQW8"/>
<dbReference type="SUPFAM" id="SSF46966">
    <property type="entry name" value="Spectrin repeat"/>
    <property type="match status" value="1"/>
</dbReference>
<gene>
    <name evidence="2" type="ORF">KGM_215171</name>
</gene>
<dbReference type="InParanoid" id="A0A212EQW8"/>
<accession>A0A212EQW8</accession>
<dbReference type="SMART" id="SM00150">
    <property type="entry name" value="SPEC"/>
    <property type="match status" value="2"/>
</dbReference>
<evidence type="ECO:0000256" key="1">
    <source>
        <dbReference type="SAM" id="MobiDB-lite"/>
    </source>
</evidence>
<dbReference type="GO" id="GO:0005737">
    <property type="term" value="C:cytoplasm"/>
    <property type="evidence" value="ECO:0007669"/>
    <property type="project" value="UniProtKB-ARBA"/>
</dbReference>
<sequence>MEGRGGDDLMILSEGLRCPNLKGTLINKQTVESVISKWRWRPEPADRNIEEWKLQRSPQGLRPRNSSGTWPGRPRSGAAWPLEKFVTEGLCHRCGGDYSYKGALKVNVDSSEYTGYKYFYNKPGYRVRARSYEDARFIHINFLLLAAMRHFESDLQSEIETHRDVYASLTGTGRRLLGSLSSQEDAVMLQRRLDEMNQRWHHLKAKSMAIRNRLESNAEHWSALLLSLRELTEWVIRKDTELNALAPPRGDLNALIKQQDDHRAFRRQLEDKRPVVESNLLSGRQYVANEPPLSDTSDTEPSRDSEGDSRGYRSAEEQARELARSIRREVAKLADKWNSLVDRSDAWGRCLDDAVQESPVVIVRGETLSVNTIINTADPESADRCCR</sequence>
<comment type="caution">
    <text evidence="2">The sequence shown here is derived from an EMBL/GenBank/DDBJ whole genome shotgun (WGS) entry which is preliminary data.</text>
</comment>
<dbReference type="AlphaFoldDB" id="A0A212EQW8"/>
<dbReference type="EMBL" id="AGBW02013189">
    <property type="protein sequence ID" value="OWR43896.1"/>
    <property type="molecule type" value="Genomic_DNA"/>
</dbReference>